<dbReference type="PANTHER" id="PTHR30183:SF3">
    <property type="entry name" value="MOLYBDENUM TRANSPORT SYSTEM PERMEASE PROTEIN MODB"/>
    <property type="match status" value="1"/>
</dbReference>
<protein>
    <submittedName>
        <fullName evidence="10">Molybdenum transport system permease protein ModB</fullName>
    </submittedName>
</protein>
<evidence type="ECO:0000256" key="5">
    <source>
        <dbReference type="ARBA" id="ARBA00022692"/>
    </source>
</evidence>
<dbReference type="PROSITE" id="PS50928">
    <property type="entry name" value="ABC_TM1"/>
    <property type="match status" value="1"/>
</dbReference>
<feature type="transmembrane region" description="Helical" evidence="8">
    <location>
        <begin position="193"/>
        <end position="211"/>
    </location>
</feature>
<dbReference type="InterPro" id="IPR035906">
    <property type="entry name" value="MetI-like_sf"/>
</dbReference>
<feature type="transmembrane region" description="Helical" evidence="8">
    <location>
        <begin position="132"/>
        <end position="153"/>
    </location>
</feature>
<accession>A0A644V3U2</accession>
<dbReference type="NCBIfam" id="TIGR02141">
    <property type="entry name" value="modB_ABC"/>
    <property type="match status" value="1"/>
</dbReference>
<proteinExistence type="predicted"/>
<dbReference type="Pfam" id="PF00528">
    <property type="entry name" value="BPD_transp_1"/>
    <property type="match status" value="1"/>
</dbReference>
<dbReference type="AlphaFoldDB" id="A0A644V3U2"/>
<evidence type="ECO:0000256" key="7">
    <source>
        <dbReference type="ARBA" id="ARBA00023136"/>
    </source>
</evidence>
<keyword evidence="7 8" id="KW-0472">Membrane</keyword>
<evidence type="ECO:0000256" key="8">
    <source>
        <dbReference type="SAM" id="Phobius"/>
    </source>
</evidence>
<evidence type="ECO:0000256" key="6">
    <source>
        <dbReference type="ARBA" id="ARBA00022989"/>
    </source>
</evidence>
<feature type="transmembrane region" description="Helical" evidence="8">
    <location>
        <begin position="16"/>
        <end position="35"/>
    </location>
</feature>
<evidence type="ECO:0000256" key="2">
    <source>
        <dbReference type="ARBA" id="ARBA00022448"/>
    </source>
</evidence>
<feature type="transmembrane region" description="Helical" evidence="8">
    <location>
        <begin position="85"/>
        <end position="104"/>
    </location>
</feature>
<dbReference type="SUPFAM" id="SSF161098">
    <property type="entry name" value="MetI-like"/>
    <property type="match status" value="1"/>
</dbReference>
<sequence length="230" mass="25788">MYSIVLTPIWISIKTALLATTITFFLGIYAAIFVIRLKRYRGFWDGFFTLPMVLPPTVVGFFLLLLLGKNSFVGRLFALFDYNFIFSWEATVVAAVVVSFPLMYRTARGAFEQLDQNIISAARTLGISEWRIFWHIILPNCFYGIIAGVVLSFTRAIGEFGATIMVAGNIPGKTQTISTAIYAAVQAGDYDLAYKWVGVVVFVSFTVILMLNSWTNAQRKKPVYLQRKAG</sequence>
<evidence type="ECO:0000256" key="1">
    <source>
        <dbReference type="ARBA" id="ARBA00004651"/>
    </source>
</evidence>
<dbReference type="InterPro" id="IPR000515">
    <property type="entry name" value="MetI-like"/>
</dbReference>
<keyword evidence="3" id="KW-1003">Cell membrane</keyword>
<keyword evidence="2" id="KW-0813">Transport</keyword>
<dbReference type="GO" id="GO:0015098">
    <property type="term" value="F:molybdate ion transmembrane transporter activity"/>
    <property type="evidence" value="ECO:0007669"/>
    <property type="project" value="InterPro"/>
</dbReference>
<evidence type="ECO:0000256" key="3">
    <source>
        <dbReference type="ARBA" id="ARBA00022475"/>
    </source>
</evidence>
<evidence type="ECO:0000259" key="9">
    <source>
        <dbReference type="PROSITE" id="PS50928"/>
    </source>
</evidence>
<comment type="subcellular location">
    <subcellularLocation>
        <location evidence="1">Cell membrane</location>
        <topology evidence="1">Multi-pass membrane protein</topology>
    </subcellularLocation>
</comment>
<dbReference type="PANTHER" id="PTHR30183">
    <property type="entry name" value="MOLYBDENUM TRANSPORT SYSTEM PERMEASE PROTEIN MODB"/>
    <property type="match status" value="1"/>
</dbReference>
<keyword evidence="4" id="KW-0500">Molybdenum</keyword>
<keyword evidence="6 8" id="KW-1133">Transmembrane helix</keyword>
<dbReference type="GO" id="GO:0005886">
    <property type="term" value="C:plasma membrane"/>
    <property type="evidence" value="ECO:0007669"/>
    <property type="project" value="UniProtKB-SubCell"/>
</dbReference>
<organism evidence="10">
    <name type="scientific">bioreactor metagenome</name>
    <dbReference type="NCBI Taxonomy" id="1076179"/>
    <lineage>
        <taxon>unclassified sequences</taxon>
        <taxon>metagenomes</taxon>
        <taxon>ecological metagenomes</taxon>
    </lineage>
</organism>
<dbReference type="InterPro" id="IPR011867">
    <property type="entry name" value="ModB_ABC"/>
</dbReference>
<keyword evidence="5 8" id="KW-0812">Transmembrane</keyword>
<gene>
    <name evidence="10" type="primary">modB_5</name>
    <name evidence="10" type="ORF">SDC9_31976</name>
</gene>
<evidence type="ECO:0000256" key="4">
    <source>
        <dbReference type="ARBA" id="ARBA00022505"/>
    </source>
</evidence>
<evidence type="ECO:0000313" key="10">
    <source>
        <dbReference type="EMBL" id="MPL86000.1"/>
    </source>
</evidence>
<feature type="transmembrane region" description="Helical" evidence="8">
    <location>
        <begin position="47"/>
        <end position="65"/>
    </location>
</feature>
<feature type="domain" description="ABC transmembrane type-1" evidence="9">
    <location>
        <begin position="9"/>
        <end position="211"/>
    </location>
</feature>
<dbReference type="EMBL" id="VSSQ01000215">
    <property type="protein sequence ID" value="MPL86000.1"/>
    <property type="molecule type" value="Genomic_DNA"/>
</dbReference>
<reference evidence="10" key="1">
    <citation type="submission" date="2019-08" db="EMBL/GenBank/DDBJ databases">
        <authorList>
            <person name="Kucharzyk K."/>
            <person name="Murdoch R.W."/>
            <person name="Higgins S."/>
            <person name="Loffler F."/>
        </authorList>
    </citation>
    <scope>NUCLEOTIDE SEQUENCE</scope>
</reference>
<dbReference type="CDD" id="cd06261">
    <property type="entry name" value="TM_PBP2"/>
    <property type="match status" value="1"/>
</dbReference>
<name>A0A644V3U2_9ZZZZ</name>
<comment type="caution">
    <text evidence="10">The sequence shown here is derived from an EMBL/GenBank/DDBJ whole genome shotgun (WGS) entry which is preliminary data.</text>
</comment>
<dbReference type="Gene3D" id="1.10.3720.10">
    <property type="entry name" value="MetI-like"/>
    <property type="match status" value="1"/>
</dbReference>